<dbReference type="GeneID" id="5410898"/>
<dbReference type="HOGENOM" id="CLU_599377_0_0_2"/>
<dbReference type="Proteomes" id="UP000002408">
    <property type="component" value="Chromosome"/>
</dbReference>
<gene>
    <name evidence="1" type="ordered locus">Mboo_1062</name>
</gene>
<dbReference type="eggNOG" id="arCOG07601">
    <property type="taxonomic scope" value="Archaea"/>
</dbReference>
<sequence>MTSPQFLPIPPQLRALACETLNRRVGRLPLIKDGVEITETLVGTTLECLNAEATRTLPVKTAAGESFCPGLDQCLSGRLGGERSTEAVVMAGVLTDAGLGEPAVILDAATHHQIRGIRLLSAWAWHIGSGEVVSPGTCQYTGDGDGWLACCPVCRTGILGQVTGKRLFGIPPTDYYLDCSHCGAKFIPEKDRFRLVSIARISDPRWRQYLNSCRTPEDWAALLREETTARQVRPARSIATSRYRISPPKPQPVLREFPVQRAEKIAVPVEGVAVPFSSIRDGSLVVSGTTKTLYFRPVTLRFLRGTRHDLFCHAERSLEQVLNSPVYADVKPLLAQEYERYLPLRIGPVTEELRKKSDPRYRQLLNRYGDREFSSFAVEDPVIGQKKGVLLVFLQGKLCYITACHTTFSDLIDRTFGTISPDCCYLDGNADACRINSLATAFRDGPVFWIHENDDDRAIEVLVADLQDRYLKGFSAPAGT</sequence>
<dbReference type="EMBL" id="CP000780">
    <property type="protein sequence ID" value="ABS55580.1"/>
    <property type="molecule type" value="Genomic_DNA"/>
</dbReference>
<organism evidence="1 2">
    <name type="scientific">Methanoregula boonei (strain DSM 21154 / JCM 14090 / 6A8)</name>
    <dbReference type="NCBI Taxonomy" id="456442"/>
    <lineage>
        <taxon>Archaea</taxon>
        <taxon>Methanobacteriati</taxon>
        <taxon>Methanobacteriota</taxon>
        <taxon>Stenosarchaea group</taxon>
        <taxon>Methanomicrobia</taxon>
        <taxon>Methanomicrobiales</taxon>
        <taxon>Methanoregulaceae</taxon>
        <taxon>Methanoregula</taxon>
    </lineage>
</organism>
<evidence type="ECO:0000313" key="2">
    <source>
        <dbReference type="Proteomes" id="UP000002408"/>
    </source>
</evidence>
<protein>
    <submittedName>
        <fullName evidence="1">Uncharacterized protein</fullName>
    </submittedName>
</protein>
<dbReference type="OrthoDB" id="67021at2157"/>
<name>A7I769_METB6</name>
<keyword evidence="2" id="KW-1185">Reference proteome</keyword>
<proteinExistence type="predicted"/>
<dbReference type="RefSeq" id="WP_012106607.1">
    <property type="nucleotide sequence ID" value="NC_009712.1"/>
</dbReference>
<dbReference type="AlphaFoldDB" id="A7I769"/>
<dbReference type="STRING" id="456442.Mboo_1062"/>
<reference evidence="2" key="1">
    <citation type="journal article" date="2015" name="Microbiology">
        <title>Genome of Methanoregula boonei 6A8 reveals adaptations to oligotrophic peatland environments.</title>
        <authorList>
            <person name="Braeuer S."/>
            <person name="Cadillo-Quiroz H."/>
            <person name="Kyrpides N."/>
            <person name="Woyke T."/>
            <person name="Goodwin L."/>
            <person name="Detter C."/>
            <person name="Podell S."/>
            <person name="Yavitt J.B."/>
            <person name="Zinder S.H."/>
        </authorList>
    </citation>
    <scope>NUCLEOTIDE SEQUENCE [LARGE SCALE GENOMIC DNA]</scope>
    <source>
        <strain evidence="2">DSM 21154 / JCM 14090 / 6A8</strain>
    </source>
</reference>
<dbReference type="KEGG" id="mbn:Mboo_1062"/>
<evidence type="ECO:0000313" key="1">
    <source>
        <dbReference type="EMBL" id="ABS55580.1"/>
    </source>
</evidence>
<accession>A7I769</accession>